<reference evidence="2" key="1">
    <citation type="submission" date="2005-10" db="EMBL/GenBank/DDBJ databases">
        <title>CP 12 small protein from artichoke leaves.</title>
        <authorList>
            <person name="Ligorio A."/>
            <person name="Cardinali A."/>
        </authorList>
    </citation>
    <scope>NUCLEOTIDE SEQUENCE</scope>
    <source>
        <tissue evidence="2">Leaves</tissue>
    </source>
</reference>
<dbReference type="AlphaFoldDB" id="Q2YHR3"/>
<proteinExistence type="evidence at transcript level"/>
<sequence length="145" mass="17138">RLATRRLVLGGLEGCTGRHLRVCPKRPPASRVQRSHVQKIWPAENAWQRGMRWKNARRLAMLGTRPKTRTPWRRIARTTQRPMSAVPMRIDSMQFMYFNPSSSDIVTTFFIELLLNFLLLCMIHETCYDIWVIYTKKKKKYSTRG</sequence>
<keyword evidence="1" id="KW-1133">Transmembrane helix</keyword>
<evidence type="ECO:0000313" key="2">
    <source>
        <dbReference type="EMBL" id="CAJ41063.1"/>
    </source>
</evidence>
<keyword evidence="1" id="KW-0812">Transmembrane</keyword>
<evidence type="ECO:0000256" key="1">
    <source>
        <dbReference type="SAM" id="Phobius"/>
    </source>
</evidence>
<feature type="transmembrane region" description="Helical" evidence="1">
    <location>
        <begin position="105"/>
        <end position="134"/>
    </location>
</feature>
<protein>
    <submittedName>
        <fullName evidence="2">CP 12 small protein</fullName>
    </submittedName>
</protein>
<keyword evidence="1" id="KW-0472">Membrane</keyword>
<name>Q2YHR3_CYNCS</name>
<feature type="non-terminal residue" evidence="2">
    <location>
        <position position="1"/>
    </location>
</feature>
<gene>
    <name evidence="2" type="primary">cp12</name>
</gene>
<dbReference type="EMBL" id="AM117499">
    <property type="protein sequence ID" value="CAJ41063.1"/>
    <property type="molecule type" value="mRNA"/>
</dbReference>
<organism evidence="2">
    <name type="scientific">Cynara cardunculus var. scolymus</name>
    <name type="common">Globe artichoke</name>
    <name type="synonym">Cynara scolymus</name>
    <dbReference type="NCBI Taxonomy" id="59895"/>
    <lineage>
        <taxon>Eukaryota</taxon>
        <taxon>Viridiplantae</taxon>
        <taxon>Streptophyta</taxon>
        <taxon>Embryophyta</taxon>
        <taxon>Tracheophyta</taxon>
        <taxon>Spermatophyta</taxon>
        <taxon>Magnoliopsida</taxon>
        <taxon>eudicotyledons</taxon>
        <taxon>Gunneridae</taxon>
        <taxon>Pentapetalae</taxon>
        <taxon>asterids</taxon>
        <taxon>campanulids</taxon>
        <taxon>Asterales</taxon>
        <taxon>Asteraceae</taxon>
        <taxon>Carduoideae</taxon>
        <taxon>Cardueae</taxon>
        <taxon>Carduinae</taxon>
        <taxon>Cynara</taxon>
    </lineage>
</organism>
<accession>Q2YHR3</accession>
<feature type="non-terminal residue" evidence="2">
    <location>
        <position position="145"/>
    </location>
</feature>